<dbReference type="Gene3D" id="3.60.15.10">
    <property type="entry name" value="Ribonuclease Z/Hydroxyacylglutathione hydrolase-like"/>
    <property type="match status" value="1"/>
</dbReference>
<dbReference type="PANTHER" id="PTHR43717:SF1">
    <property type="entry name" value="ANAEROBIC NITRIC OXIDE REDUCTASE FLAVORUBREDOXIN"/>
    <property type="match status" value="1"/>
</dbReference>
<evidence type="ECO:0000313" key="2">
    <source>
        <dbReference type="EMBL" id="AMO25029.1"/>
    </source>
</evidence>
<protein>
    <submittedName>
        <fullName evidence="2">Beta-lactamase</fullName>
    </submittedName>
</protein>
<dbReference type="AlphaFoldDB" id="A0A127JYM4"/>
<evidence type="ECO:0000313" key="3">
    <source>
        <dbReference type="Proteomes" id="UP000070433"/>
    </source>
</evidence>
<dbReference type="Proteomes" id="UP000070433">
    <property type="component" value="Chromosome"/>
</dbReference>
<dbReference type="Pfam" id="PF19583">
    <property type="entry name" value="ODP"/>
    <property type="match status" value="1"/>
</dbReference>
<dbReference type="CDD" id="cd07709">
    <property type="entry name" value="flavodiiron_proteins_MBL-fold"/>
    <property type="match status" value="1"/>
</dbReference>
<dbReference type="InterPro" id="IPR045761">
    <property type="entry name" value="ODP_dom"/>
</dbReference>
<dbReference type="PANTHER" id="PTHR43717">
    <property type="entry name" value="ANAEROBIC NITRIC OXIDE REDUCTASE FLAVORUBREDOXIN"/>
    <property type="match status" value="1"/>
</dbReference>
<name>A0A127JYM4_9BURK</name>
<evidence type="ECO:0000259" key="1">
    <source>
        <dbReference type="Pfam" id="PF19583"/>
    </source>
</evidence>
<organism evidence="2 3">
    <name type="scientific">Ramlibacter tataouinensis</name>
    <dbReference type="NCBI Taxonomy" id="94132"/>
    <lineage>
        <taxon>Bacteria</taxon>
        <taxon>Pseudomonadati</taxon>
        <taxon>Pseudomonadota</taxon>
        <taxon>Betaproteobacteria</taxon>
        <taxon>Burkholderiales</taxon>
        <taxon>Comamonadaceae</taxon>
        <taxon>Ramlibacter</taxon>
    </lineage>
</organism>
<dbReference type="InterPro" id="IPR036866">
    <property type="entry name" value="RibonucZ/Hydroxyglut_hydro"/>
</dbReference>
<dbReference type="SUPFAM" id="SSF56281">
    <property type="entry name" value="Metallo-hydrolase/oxidoreductase"/>
    <property type="match status" value="1"/>
</dbReference>
<dbReference type="RefSeq" id="WP_061503457.1">
    <property type="nucleotide sequence ID" value="NZ_CP010951.1"/>
</dbReference>
<proteinExistence type="predicted"/>
<sequence>MNAPQAQGSIHRVAPDIWRVSVPIPPEEFPGGFSYNQYLVVDDRPLLFHTGPRKLFPQVSEQIAKVMPLERLHYLAFSHIEADECGALRDFLALAPNAQPVCDRTAAMISVTDFVDVEPIAMNDGDVLDLGHHELVWQSTPHLPHGWECGYFFDRTTGTLFCGDLFTQPGTGGEPVTSADILGPSEEFRQVADYFSHSINAPAMIEKLAALKPKLLACMHGSAWRGDGAAMLRRLGAALA</sequence>
<feature type="domain" description="ODP" evidence="1">
    <location>
        <begin position="34"/>
        <end position="221"/>
    </location>
</feature>
<accession>A0A127JYM4</accession>
<dbReference type="OrthoDB" id="9800607at2"/>
<keyword evidence="3" id="KW-1185">Reference proteome</keyword>
<reference evidence="2 3" key="1">
    <citation type="journal article" date="2014" name="Int. J. Syst. Evol. Microbiol.">
        <title>Ramlibacter solisilvae sp. nov., isolated from forest soil, and emended description of the genus Ramlibacter.</title>
        <authorList>
            <person name="Lee H.J."/>
            <person name="Lee S.H."/>
            <person name="Lee S.S."/>
            <person name="Lee J.S."/>
            <person name="Kim Y."/>
            <person name="Kim S.C."/>
            <person name="Jeon C.O."/>
        </authorList>
    </citation>
    <scope>NUCLEOTIDE SEQUENCE [LARGE SCALE GENOMIC DNA]</scope>
    <source>
        <strain evidence="2 3">5-10</strain>
    </source>
</reference>
<dbReference type="EMBL" id="CP010951">
    <property type="protein sequence ID" value="AMO25029.1"/>
    <property type="molecule type" value="Genomic_DNA"/>
</dbReference>
<dbReference type="PATRIC" id="fig|94132.3.peg.4510"/>
<gene>
    <name evidence="2" type="ORF">UC35_22130</name>
</gene>